<name>A0ABP0VZ37_9BRYO</name>
<dbReference type="Pfam" id="PF08825">
    <property type="entry name" value="E2_bind"/>
    <property type="match status" value="1"/>
</dbReference>
<keyword evidence="6 11" id="KW-0833">Ubl conjugation pathway</keyword>
<dbReference type="InterPro" id="IPR033127">
    <property type="entry name" value="UBQ-activ_enz_E1_Cys_AS"/>
</dbReference>
<evidence type="ECO:0000256" key="4">
    <source>
        <dbReference type="ARBA" id="ARBA00022598"/>
    </source>
</evidence>
<organism evidence="13 14">
    <name type="scientific">Sphagnum jensenii</name>
    <dbReference type="NCBI Taxonomy" id="128206"/>
    <lineage>
        <taxon>Eukaryota</taxon>
        <taxon>Viridiplantae</taxon>
        <taxon>Streptophyta</taxon>
        <taxon>Embryophyta</taxon>
        <taxon>Bryophyta</taxon>
        <taxon>Sphagnophytina</taxon>
        <taxon>Sphagnopsida</taxon>
        <taxon>Sphagnales</taxon>
        <taxon>Sphagnaceae</taxon>
        <taxon>Sphagnum</taxon>
    </lineage>
</organism>
<dbReference type="SMART" id="SM01181">
    <property type="entry name" value="E2_bind"/>
    <property type="match status" value="1"/>
</dbReference>
<feature type="active site" description="Glycyl thioester intermediate" evidence="10">
    <location>
        <position position="298"/>
    </location>
</feature>
<dbReference type="InterPro" id="IPR000594">
    <property type="entry name" value="ThiF_NAD_FAD-bd"/>
</dbReference>
<comment type="function">
    <text evidence="11">Catalytic subunit of the dimeric E1 enzyme, which activates NEDD8.</text>
</comment>
<comment type="similarity">
    <text evidence="2 11">Belongs to the ubiquitin-activating E1 family. UBA3 subfamily.</text>
</comment>
<keyword evidence="4 11" id="KW-0436">Ligase</keyword>
<comment type="pathway">
    <text evidence="1 11">Protein modification; protein neddylation.</text>
</comment>
<dbReference type="EMBL" id="OZ020106">
    <property type="protein sequence ID" value="CAK9258597.1"/>
    <property type="molecule type" value="Genomic_DNA"/>
</dbReference>
<dbReference type="Gene3D" id="3.10.290.20">
    <property type="entry name" value="Ubiquitin-like 2 activating enzyme e1b. Chain: B, domain 3"/>
    <property type="match status" value="1"/>
</dbReference>
<dbReference type="Proteomes" id="UP001497444">
    <property type="component" value="Chromosome 11"/>
</dbReference>
<dbReference type="SUPFAM" id="SSF69572">
    <property type="entry name" value="Activating enzymes of the ubiquitin-like proteins"/>
    <property type="match status" value="2"/>
</dbReference>
<evidence type="ECO:0000256" key="10">
    <source>
        <dbReference type="PROSITE-ProRule" id="PRU10132"/>
    </source>
</evidence>
<dbReference type="PROSITE" id="PS00865">
    <property type="entry name" value="UBIQUITIN_ACTIVAT_2"/>
    <property type="match status" value="1"/>
</dbReference>
<evidence type="ECO:0000256" key="3">
    <source>
        <dbReference type="ARBA" id="ARBA00015203"/>
    </source>
</evidence>
<evidence type="ECO:0000256" key="1">
    <source>
        <dbReference type="ARBA" id="ARBA00005032"/>
    </source>
</evidence>
<evidence type="ECO:0000256" key="6">
    <source>
        <dbReference type="ARBA" id="ARBA00022786"/>
    </source>
</evidence>
<protein>
    <recommendedName>
        <fullName evidence="3 11">NEDD8-activating enzyme E1 catalytic subunit</fullName>
        <ecNumber evidence="8 11">6.2.1.64</ecNumber>
    </recommendedName>
</protein>
<dbReference type="PANTHER" id="PTHR10953">
    <property type="entry name" value="UBIQUITIN-ACTIVATING ENZYME E1"/>
    <property type="match status" value="1"/>
</dbReference>
<evidence type="ECO:0000256" key="11">
    <source>
        <dbReference type="RuleBase" id="RU368009"/>
    </source>
</evidence>
<dbReference type="InterPro" id="IPR014929">
    <property type="entry name" value="E2-binding"/>
</dbReference>
<dbReference type="InterPro" id="IPR035985">
    <property type="entry name" value="Ubiquitin-activating_enz"/>
</dbReference>
<feature type="domain" description="E2 binding" evidence="12">
    <location>
        <begin position="431"/>
        <end position="518"/>
    </location>
</feature>
<evidence type="ECO:0000256" key="8">
    <source>
        <dbReference type="ARBA" id="ARBA00023624"/>
    </source>
</evidence>
<sequence>MHRWEYHICNIHVVTFETLTWMLHSTFCLQRLSMADQQQQPSSLLSSRIDDGSGMENRWRDIERLLLRSGNLVGPGFEPGPELREALQNDFRVLVIGAGGLGCELLKDLALSGFGHIDVIDMDTIDVSNLNRQFLFRIVTQSFHLLIDFSHTLHYYLVSAAKHEQSVAGSHALRLGMQDVGKPKSEVAAARVMQRVKGVTVIPHFCKIEDKDIAFYKDFQIIVLGLDSLEARCYINSVICGFVEYEEDGSPDLSTIKPLVDGGTEGFKGHARVIIPGITPCFHCSLWLFPPQITFPLCTLAETPRSPAHCIEYAHLIQWGQDRIGEYFDADNPEHMKWIYDQALKRGEQFNISGITYSLTQGVVKNIVPAIASTNAVVAATCALETLKIATMCSTGMDIYMQYTGTEGIYLRTVPHDKDRNCIICSPGVPLEVDKSITLQKFIDTLLKDSRFKLKLSKPSVSYHGNNLYMQAPAVLEEMTRPNLQEQLLRLMGGETSDVLNINDRRLTGVLRVRVTFREGADTIDMDTAGT</sequence>
<dbReference type="PANTHER" id="PTHR10953:SF6">
    <property type="entry name" value="NEDD8-ACTIVATING ENZYME E1 CATALYTIC SUBUNIT"/>
    <property type="match status" value="1"/>
</dbReference>
<evidence type="ECO:0000256" key="9">
    <source>
        <dbReference type="ARBA" id="ARBA00024626"/>
    </source>
</evidence>
<reference evidence="13" key="1">
    <citation type="submission" date="2024-02" db="EMBL/GenBank/DDBJ databases">
        <authorList>
            <consortium name="ELIXIR-Norway"/>
            <consortium name="Elixir Norway"/>
        </authorList>
    </citation>
    <scope>NUCLEOTIDE SEQUENCE</scope>
</reference>
<dbReference type="InterPro" id="IPR023318">
    <property type="entry name" value="Ub_act_enz_dom_a_sf"/>
</dbReference>
<dbReference type="EC" id="6.2.1.64" evidence="8 11"/>
<dbReference type="CDD" id="cd01488">
    <property type="entry name" value="Uba3_RUB"/>
    <property type="match status" value="1"/>
</dbReference>
<evidence type="ECO:0000259" key="12">
    <source>
        <dbReference type="SMART" id="SM01181"/>
    </source>
</evidence>
<comment type="catalytic activity">
    <reaction evidence="9 11">
        <text>ATP + [NEDD8 protein] + [E1 NEDD8-activating enzyme]-L-cysteine = AMP + diphosphate + [E1 NEDD8-activating enzyme]-S-[NEDD8 protein]-yl-L-cysteine.</text>
        <dbReference type="EC" id="6.2.1.64"/>
    </reaction>
</comment>
<dbReference type="Pfam" id="PF00899">
    <property type="entry name" value="ThiF"/>
    <property type="match status" value="2"/>
</dbReference>
<evidence type="ECO:0000313" key="14">
    <source>
        <dbReference type="Proteomes" id="UP001497444"/>
    </source>
</evidence>
<keyword evidence="7 11" id="KW-0067">ATP-binding</keyword>
<evidence type="ECO:0000313" key="13">
    <source>
        <dbReference type="EMBL" id="CAK9258597.1"/>
    </source>
</evidence>
<accession>A0ABP0VZ37</accession>
<proteinExistence type="inferred from homology"/>
<evidence type="ECO:0000256" key="5">
    <source>
        <dbReference type="ARBA" id="ARBA00022741"/>
    </source>
</evidence>
<keyword evidence="5 11" id="KW-0547">Nucleotide-binding</keyword>
<evidence type="ECO:0000256" key="2">
    <source>
        <dbReference type="ARBA" id="ARBA00006310"/>
    </source>
</evidence>
<gene>
    <name evidence="13" type="ORF">CSSPJE1EN1_LOCUS4075</name>
</gene>
<dbReference type="Gene3D" id="3.40.50.720">
    <property type="entry name" value="NAD(P)-binding Rossmann-like Domain"/>
    <property type="match status" value="2"/>
</dbReference>
<dbReference type="Gene3D" id="1.10.10.520">
    <property type="entry name" value="Ubiquitin activating enzymes (Uba3). Chain: B, domain 2"/>
    <property type="match status" value="1"/>
</dbReference>
<dbReference type="InterPro" id="IPR045886">
    <property type="entry name" value="ThiF/MoeB/HesA"/>
</dbReference>
<dbReference type="InterPro" id="IPR030468">
    <property type="entry name" value="Uba3_N"/>
</dbReference>
<evidence type="ECO:0000256" key="7">
    <source>
        <dbReference type="ARBA" id="ARBA00022840"/>
    </source>
</evidence>
<keyword evidence="14" id="KW-1185">Reference proteome</keyword>